<feature type="region of interest" description="Disordered" evidence="1">
    <location>
        <begin position="1"/>
        <end position="33"/>
    </location>
</feature>
<dbReference type="Proteomes" id="UP001595696">
    <property type="component" value="Unassembled WGS sequence"/>
</dbReference>
<dbReference type="InterPro" id="IPR025447">
    <property type="entry name" value="DUF4192"/>
</dbReference>
<evidence type="ECO:0000313" key="3">
    <source>
        <dbReference type="Proteomes" id="UP001595696"/>
    </source>
</evidence>
<accession>A0ABV8DQZ7</accession>
<dbReference type="RefSeq" id="WP_378611822.1">
    <property type="nucleotide sequence ID" value="NZ_JBHSAX010000007.1"/>
</dbReference>
<keyword evidence="3" id="KW-1185">Reference proteome</keyword>
<gene>
    <name evidence="2" type="ORF">ACFO0B_08750</name>
</gene>
<comment type="caution">
    <text evidence="2">The sequence shown here is derived from an EMBL/GenBank/DDBJ whole genome shotgun (WGS) entry which is preliminary data.</text>
</comment>
<sequence>MSTPAHSLPGPPPGPMPPLSCGEGDDPPFDAPTVYLGEPGALLASVPAMVGFTPERSLVIVVLRVPGDRQQAPPGTARVDAVVRFDLESERGVALPADAVAECVADIQGPGRVEQIIAVVVDERGQHERGSALVTGLAEHLGAAGLTLGAAYSLSGFTAGARWRDLLDPAAAGTLPDPADSPVAFGHVLSGQPLRGSRTELTDLVAAAPDLTAAVERELPAVAAATRADYADAVRRGVPLEYSRQTAEFVLRQISAPESGAEPQPRELARIAVGLRDRAVRDIMFALAAGPHATAAERLWLLLTRALTGADRAEAAVLLGYSAYLRGDGPLAGIAFDLALDALPGHPMAVLLENSLRSGMRPAQLRRLVLCGYESATDLGLDLGPRR</sequence>
<name>A0ABV8DQZ7_9NOCA</name>
<dbReference type="Pfam" id="PF13830">
    <property type="entry name" value="DUF4192"/>
    <property type="match status" value="1"/>
</dbReference>
<organism evidence="2 3">
    <name type="scientific">Nocardia jiangsuensis</name>
    <dbReference type="NCBI Taxonomy" id="1691563"/>
    <lineage>
        <taxon>Bacteria</taxon>
        <taxon>Bacillati</taxon>
        <taxon>Actinomycetota</taxon>
        <taxon>Actinomycetes</taxon>
        <taxon>Mycobacteriales</taxon>
        <taxon>Nocardiaceae</taxon>
        <taxon>Nocardia</taxon>
    </lineage>
</organism>
<dbReference type="EMBL" id="JBHSAX010000007">
    <property type="protein sequence ID" value="MFC3962076.1"/>
    <property type="molecule type" value="Genomic_DNA"/>
</dbReference>
<evidence type="ECO:0000256" key="1">
    <source>
        <dbReference type="SAM" id="MobiDB-lite"/>
    </source>
</evidence>
<feature type="compositionally biased region" description="Pro residues" evidence="1">
    <location>
        <begin position="9"/>
        <end position="18"/>
    </location>
</feature>
<protein>
    <submittedName>
        <fullName evidence="2">DUF4192 domain-containing protein</fullName>
    </submittedName>
</protein>
<reference evidence="3" key="1">
    <citation type="journal article" date="2019" name="Int. J. Syst. Evol. Microbiol.">
        <title>The Global Catalogue of Microorganisms (GCM) 10K type strain sequencing project: providing services to taxonomists for standard genome sequencing and annotation.</title>
        <authorList>
            <consortium name="The Broad Institute Genomics Platform"/>
            <consortium name="The Broad Institute Genome Sequencing Center for Infectious Disease"/>
            <person name="Wu L."/>
            <person name="Ma J."/>
        </authorList>
    </citation>
    <scope>NUCLEOTIDE SEQUENCE [LARGE SCALE GENOMIC DNA]</scope>
    <source>
        <strain evidence="3">CGMCC 4.7330</strain>
    </source>
</reference>
<proteinExistence type="predicted"/>
<evidence type="ECO:0000313" key="2">
    <source>
        <dbReference type="EMBL" id="MFC3962076.1"/>
    </source>
</evidence>